<dbReference type="PANTHER" id="PTHR23503">
    <property type="entry name" value="SOLUTE CARRIER FAMILY 2"/>
    <property type="match status" value="1"/>
</dbReference>
<dbReference type="Proteomes" id="UP000324832">
    <property type="component" value="Unassembled WGS sequence"/>
</dbReference>
<evidence type="ECO:0000259" key="10">
    <source>
        <dbReference type="PROSITE" id="PS50850"/>
    </source>
</evidence>
<feature type="transmembrane region" description="Helical" evidence="9">
    <location>
        <begin position="433"/>
        <end position="451"/>
    </location>
</feature>
<feature type="transmembrane region" description="Helical" evidence="9">
    <location>
        <begin position="64"/>
        <end position="87"/>
    </location>
</feature>
<evidence type="ECO:0000256" key="3">
    <source>
        <dbReference type="ARBA" id="ARBA00022475"/>
    </source>
</evidence>
<keyword evidence="2 8" id="KW-0813">Transport</keyword>
<organism evidence="11 12">
    <name type="scientific">Leptidea sinapis</name>
    <dbReference type="NCBI Taxonomy" id="189913"/>
    <lineage>
        <taxon>Eukaryota</taxon>
        <taxon>Metazoa</taxon>
        <taxon>Ecdysozoa</taxon>
        <taxon>Arthropoda</taxon>
        <taxon>Hexapoda</taxon>
        <taxon>Insecta</taxon>
        <taxon>Pterygota</taxon>
        <taxon>Neoptera</taxon>
        <taxon>Endopterygota</taxon>
        <taxon>Lepidoptera</taxon>
        <taxon>Glossata</taxon>
        <taxon>Ditrysia</taxon>
        <taxon>Papilionoidea</taxon>
        <taxon>Pieridae</taxon>
        <taxon>Dismorphiinae</taxon>
        <taxon>Leptidea</taxon>
    </lineage>
</organism>
<dbReference type="PRINTS" id="PR00171">
    <property type="entry name" value="SUGRTRNSPORT"/>
</dbReference>
<accession>A0A5E4QMF7</accession>
<keyword evidence="6 9" id="KW-0472">Membrane</keyword>
<dbReference type="AlphaFoldDB" id="A0A5E4QMF7"/>
<dbReference type="NCBIfam" id="TIGR00879">
    <property type="entry name" value="SP"/>
    <property type="match status" value="1"/>
</dbReference>
<feature type="transmembrane region" description="Helical" evidence="9">
    <location>
        <begin position="310"/>
        <end position="330"/>
    </location>
</feature>
<keyword evidence="7" id="KW-0325">Glycoprotein</keyword>
<dbReference type="InterPro" id="IPR036259">
    <property type="entry name" value="MFS_trans_sf"/>
</dbReference>
<dbReference type="Pfam" id="PF00083">
    <property type="entry name" value="Sugar_tr"/>
    <property type="match status" value="1"/>
</dbReference>
<dbReference type="InterPro" id="IPR005829">
    <property type="entry name" value="Sugar_transporter_CS"/>
</dbReference>
<evidence type="ECO:0000256" key="7">
    <source>
        <dbReference type="ARBA" id="ARBA00023180"/>
    </source>
</evidence>
<reference evidence="11 12" key="1">
    <citation type="submission" date="2017-07" db="EMBL/GenBank/DDBJ databases">
        <authorList>
            <person name="Talla V."/>
            <person name="Backstrom N."/>
        </authorList>
    </citation>
    <scope>NUCLEOTIDE SEQUENCE [LARGE SCALE GENOMIC DNA]</scope>
</reference>
<dbReference type="InterPro" id="IPR003663">
    <property type="entry name" value="Sugar/inositol_transpt"/>
</dbReference>
<feature type="transmembrane region" description="Helical" evidence="9">
    <location>
        <begin position="365"/>
        <end position="392"/>
    </location>
</feature>
<evidence type="ECO:0000256" key="8">
    <source>
        <dbReference type="RuleBase" id="RU003346"/>
    </source>
</evidence>
<evidence type="ECO:0000256" key="9">
    <source>
        <dbReference type="SAM" id="Phobius"/>
    </source>
</evidence>
<keyword evidence="4 9" id="KW-0812">Transmembrane</keyword>
<dbReference type="InterPro" id="IPR045263">
    <property type="entry name" value="GLUT"/>
</dbReference>
<keyword evidence="12" id="KW-1185">Reference proteome</keyword>
<dbReference type="FunFam" id="1.20.1250.20:FF:001511">
    <property type="entry name" value="Solute carrier family 2, facilitated glucose transporter member 5"/>
    <property type="match status" value="1"/>
</dbReference>
<sequence>MAGINGRLVFAIVSSTCWSAFQHGYNTGVLNAPQEVMSEWLQKDALTGTNLTIPATKDPKVTTVWSVAVSIYCVGGMIGGVITGLVADRLGRKGGLMWNNVLVFLGAGLQGFSKMANSSEMLIVGRLFIGVNNGLNAGLAPMYLAEISPVSLRGSIGTVYQLVITMTILLSQVLGLETVLGTPSGWPWLFAVTAIPAVVQLCTLPLCPESPKYLLLNKGAELHAQRALNWLRGDVAVHGEMEEMHQEAEKNKVSKKVTLRELFANGQLRQPLIMAIVVMIAQQLSGINAVMFFSTYIFTQANLNEMQSQYATLGMGGMNVVMTVISLLLVEIAGRKTLLLVGFMGMFICTVGLCVASTYTEYYPWVSFLCIGLVILFVVTFAVGPGSIPWFLVTELFNQSARPAASSVAVTVNWTANFIVSLSFLPLFTILKANVFIVFAVFQVIFILFIWKKIPETKNKTVEEITAMFRQQL</sequence>
<dbReference type="InterPro" id="IPR020846">
    <property type="entry name" value="MFS_dom"/>
</dbReference>
<evidence type="ECO:0000313" key="12">
    <source>
        <dbReference type="Proteomes" id="UP000324832"/>
    </source>
</evidence>
<evidence type="ECO:0000256" key="2">
    <source>
        <dbReference type="ARBA" id="ARBA00022448"/>
    </source>
</evidence>
<dbReference type="InterPro" id="IPR005828">
    <property type="entry name" value="MFS_sugar_transport-like"/>
</dbReference>
<dbReference type="PROSITE" id="PS50850">
    <property type="entry name" value="MFS"/>
    <property type="match status" value="1"/>
</dbReference>
<feature type="transmembrane region" description="Helical" evidence="9">
    <location>
        <begin position="94"/>
        <end position="112"/>
    </location>
</feature>
<dbReference type="GO" id="GO:1990539">
    <property type="term" value="P:fructose import across plasma membrane"/>
    <property type="evidence" value="ECO:0007669"/>
    <property type="project" value="UniProtKB-ARBA"/>
</dbReference>
<keyword evidence="5 9" id="KW-1133">Transmembrane helix</keyword>
<feature type="transmembrane region" description="Helical" evidence="9">
    <location>
        <begin position="156"/>
        <end position="174"/>
    </location>
</feature>
<comment type="subcellular location">
    <subcellularLocation>
        <location evidence="1">Cell membrane</location>
        <topology evidence="1">Multi-pass membrane protein</topology>
    </subcellularLocation>
</comment>
<evidence type="ECO:0000256" key="1">
    <source>
        <dbReference type="ARBA" id="ARBA00004651"/>
    </source>
</evidence>
<dbReference type="GO" id="GO:0005353">
    <property type="term" value="F:fructose transmembrane transporter activity"/>
    <property type="evidence" value="ECO:0007669"/>
    <property type="project" value="UniProtKB-ARBA"/>
</dbReference>
<dbReference type="GO" id="GO:0005886">
    <property type="term" value="C:plasma membrane"/>
    <property type="evidence" value="ECO:0007669"/>
    <property type="project" value="UniProtKB-SubCell"/>
</dbReference>
<dbReference type="EMBL" id="FZQP02003823">
    <property type="protein sequence ID" value="VVC98848.1"/>
    <property type="molecule type" value="Genomic_DNA"/>
</dbReference>
<evidence type="ECO:0000256" key="5">
    <source>
        <dbReference type="ARBA" id="ARBA00022989"/>
    </source>
</evidence>
<feature type="transmembrane region" description="Helical" evidence="9">
    <location>
        <begin position="337"/>
        <end position="359"/>
    </location>
</feature>
<feature type="domain" description="Major facilitator superfamily (MFS) profile" evidence="10">
    <location>
        <begin position="12"/>
        <end position="458"/>
    </location>
</feature>
<dbReference type="OrthoDB" id="4540492at2759"/>
<protein>
    <recommendedName>
        <fullName evidence="10">Major facilitator superfamily (MFS) profile domain-containing protein</fullName>
    </recommendedName>
</protein>
<dbReference type="PROSITE" id="PS00217">
    <property type="entry name" value="SUGAR_TRANSPORT_2"/>
    <property type="match status" value="1"/>
</dbReference>
<feature type="transmembrane region" description="Helical" evidence="9">
    <location>
        <begin position="186"/>
        <end position="207"/>
    </location>
</feature>
<evidence type="ECO:0000256" key="6">
    <source>
        <dbReference type="ARBA" id="ARBA00023136"/>
    </source>
</evidence>
<name>A0A5E4QMF7_9NEOP</name>
<feature type="transmembrane region" description="Helical" evidence="9">
    <location>
        <begin position="124"/>
        <end position="144"/>
    </location>
</feature>
<evidence type="ECO:0000313" key="11">
    <source>
        <dbReference type="EMBL" id="VVC98848.1"/>
    </source>
</evidence>
<dbReference type="PANTHER" id="PTHR23503:SF8">
    <property type="entry name" value="FACILITATED GLUCOSE TRANSPORTER PROTEIN 1"/>
    <property type="match status" value="1"/>
</dbReference>
<feature type="transmembrane region" description="Helical" evidence="9">
    <location>
        <begin position="404"/>
        <end position="427"/>
    </location>
</feature>
<evidence type="ECO:0000256" key="4">
    <source>
        <dbReference type="ARBA" id="ARBA00022692"/>
    </source>
</evidence>
<gene>
    <name evidence="11" type="ORF">LSINAPIS_LOCUS9856</name>
</gene>
<keyword evidence="3" id="KW-1003">Cell membrane</keyword>
<dbReference type="Gene3D" id="1.20.1250.20">
    <property type="entry name" value="MFS general substrate transporter like domains"/>
    <property type="match status" value="1"/>
</dbReference>
<feature type="transmembrane region" description="Helical" evidence="9">
    <location>
        <begin position="272"/>
        <end position="298"/>
    </location>
</feature>
<dbReference type="SUPFAM" id="SSF103473">
    <property type="entry name" value="MFS general substrate transporter"/>
    <property type="match status" value="1"/>
</dbReference>
<comment type="similarity">
    <text evidence="8">Belongs to the major facilitator superfamily. Sugar transporter (TC 2.A.1.1) family.</text>
</comment>
<dbReference type="PROSITE" id="PS00216">
    <property type="entry name" value="SUGAR_TRANSPORT_1"/>
    <property type="match status" value="1"/>
</dbReference>
<proteinExistence type="inferred from homology"/>